<dbReference type="EMBL" id="CP000254">
    <property type="protein sequence ID" value="ABD40249.1"/>
    <property type="molecule type" value="Genomic_DNA"/>
</dbReference>
<evidence type="ECO:0000313" key="4">
    <source>
        <dbReference type="EMBL" id="ABD40249.1"/>
    </source>
</evidence>
<keyword evidence="5" id="KW-1185">Reference proteome</keyword>
<dbReference type="PANTHER" id="PTHR30483">
    <property type="entry name" value="LEUCINE-SPECIFIC-BINDING PROTEIN"/>
    <property type="match status" value="1"/>
</dbReference>
<protein>
    <submittedName>
        <fullName evidence="4">Amino acid/amide ABC transporter substrate-binding protein, HAAT family</fullName>
    </submittedName>
</protein>
<keyword evidence="1" id="KW-0732">Signal</keyword>
<name>Q2FQ16_METHJ</name>
<dbReference type="InterPro" id="IPR051010">
    <property type="entry name" value="BCAA_transport"/>
</dbReference>
<keyword evidence="2" id="KW-1133">Transmembrane helix</keyword>
<dbReference type="InterPro" id="IPR028081">
    <property type="entry name" value="Leu-bd"/>
</dbReference>
<keyword evidence="2" id="KW-0472">Membrane</keyword>
<gene>
    <name evidence="4" type="ordered locus">Mhun_0487</name>
</gene>
<organism evidence="4 5">
    <name type="scientific">Methanospirillum hungatei JF-1 (strain ATCC 27890 / DSM 864 / NBRC 100397 / JF-1)</name>
    <dbReference type="NCBI Taxonomy" id="323259"/>
    <lineage>
        <taxon>Archaea</taxon>
        <taxon>Methanobacteriati</taxon>
        <taxon>Methanobacteriota</taxon>
        <taxon>Stenosarchaea group</taxon>
        <taxon>Methanomicrobia</taxon>
        <taxon>Methanomicrobiales</taxon>
        <taxon>Methanospirillaceae</taxon>
        <taxon>Methanospirillum</taxon>
    </lineage>
</organism>
<evidence type="ECO:0000256" key="2">
    <source>
        <dbReference type="SAM" id="Phobius"/>
    </source>
</evidence>
<dbReference type="PANTHER" id="PTHR30483:SF6">
    <property type="entry name" value="PERIPLASMIC BINDING PROTEIN OF ABC TRANSPORTER FOR NATURAL AMINO ACIDS"/>
    <property type="match status" value="1"/>
</dbReference>
<dbReference type="OrthoDB" id="21336at2157"/>
<dbReference type="AlphaFoldDB" id="Q2FQ16"/>
<dbReference type="InParanoid" id="Q2FQ16"/>
<sequence>MHPNKQNKIHANIQCGTTGMKQSCILDININCRHISVAGFLMLILLCCIVPVSALEPEKAKITIGVILPLSGDDSVAGSHLLQGIQVAADEINADETCRYQVDLQVADDTGDPDRALTLFKEMQTDSIPVVIGSYTTTLTLPMARETGKSDTTLLISPQANGESLYGISPLFYQVNPPIFALAQFVSEWLAYTSDRPALVYVQDKYGESVLNHILKGLIEQDFQISGTYPVLPEENDFSSFTRTILDKAPDAIVIIMYDTRQIPLIRNISEAGYRGQVLLTESSCLENLEKEETDALSRFPLFTISAYTNLVPGDHSDRFVQSYQEAFGNDPSKTLAGYGYDSMMLIADAFRNGNGEENITAEMIKEGLDNSRYYGVTGPKIFDMNHAPTSAMDRWGFKDGRFELMTISLV</sequence>
<dbReference type="HOGENOM" id="CLU_668374_0_0_2"/>
<dbReference type="KEGG" id="mhu:Mhun_0487"/>
<dbReference type="InterPro" id="IPR028082">
    <property type="entry name" value="Peripla_BP_I"/>
</dbReference>
<evidence type="ECO:0000313" key="5">
    <source>
        <dbReference type="Proteomes" id="UP000001941"/>
    </source>
</evidence>
<reference evidence="5" key="1">
    <citation type="journal article" date="2016" name="Stand. Genomic Sci.">
        <title>Complete genome sequence of Methanospirillum hungatei type strain JF1.</title>
        <authorList>
            <person name="Gunsalus R.P."/>
            <person name="Cook L.E."/>
            <person name="Crable B."/>
            <person name="Rohlin L."/>
            <person name="McDonald E."/>
            <person name="Mouttaki H."/>
            <person name="Sieber J.R."/>
            <person name="Poweleit N."/>
            <person name="Zhou H."/>
            <person name="Lapidus A.L."/>
            <person name="Daligault H.E."/>
            <person name="Land M."/>
            <person name="Gilna P."/>
            <person name="Ivanova N."/>
            <person name="Kyrpides N."/>
            <person name="Culley D.E."/>
            <person name="McInerney M.J."/>
        </authorList>
    </citation>
    <scope>NUCLEOTIDE SEQUENCE [LARGE SCALE GENOMIC DNA]</scope>
    <source>
        <strain evidence="5">ATCC 27890 / DSM 864 / NBRC 100397 / JF-1</strain>
    </source>
</reference>
<accession>Q2FQ16</accession>
<proteinExistence type="predicted"/>
<evidence type="ECO:0000259" key="3">
    <source>
        <dbReference type="Pfam" id="PF13458"/>
    </source>
</evidence>
<dbReference type="STRING" id="323259.Mhun_0487"/>
<dbReference type="eggNOG" id="arCOG01020">
    <property type="taxonomic scope" value="Archaea"/>
</dbReference>
<evidence type="ECO:0000256" key="1">
    <source>
        <dbReference type="ARBA" id="ARBA00022729"/>
    </source>
</evidence>
<feature type="transmembrane region" description="Helical" evidence="2">
    <location>
        <begin position="35"/>
        <end position="55"/>
    </location>
</feature>
<dbReference type="GeneID" id="3923763"/>
<feature type="domain" description="Leucine-binding protein" evidence="3">
    <location>
        <begin position="61"/>
        <end position="393"/>
    </location>
</feature>
<dbReference type="Proteomes" id="UP000001941">
    <property type="component" value="Chromosome"/>
</dbReference>
<dbReference type="SUPFAM" id="SSF53822">
    <property type="entry name" value="Periplasmic binding protein-like I"/>
    <property type="match status" value="1"/>
</dbReference>
<dbReference type="EnsemblBacteria" id="ABD40249">
    <property type="protein sequence ID" value="ABD40249"/>
    <property type="gene ID" value="Mhun_0487"/>
</dbReference>
<dbReference type="Gene3D" id="3.40.50.2300">
    <property type="match status" value="2"/>
</dbReference>
<dbReference type="RefSeq" id="WP_011447536.1">
    <property type="nucleotide sequence ID" value="NC_007796.1"/>
</dbReference>
<dbReference type="Pfam" id="PF13458">
    <property type="entry name" value="Peripla_BP_6"/>
    <property type="match status" value="1"/>
</dbReference>
<keyword evidence="2" id="KW-0812">Transmembrane</keyword>